<dbReference type="InterPro" id="IPR029083">
    <property type="entry name" value="Imm32"/>
</dbReference>
<dbReference type="AlphaFoldDB" id="A0A0D0Q1U3"/>
<accession>A0A0D0Q1U3</accession>
<proteinExistence type="predicted"/>
<gene>
    <name evidence="1" type="ORF">TR51_02830</name>
</gene>
<dbReference type="EMBL" id="JXZB01000001">
    <property type="protein sequence ID" value="KIQ66522.1"/>
    <property type="molecule type" value="Genomic_DNA"/>
</dbReference>
<organism evidence="1 2">
    <name type="scientific">Kitasatospora griseola</name>
    <name type="common">Streptomyces griseolosporeus</name>
    <dbReference type="NCBI Taxonomy" id="2064"/>
    <lineage>
        <taxon>Bacteria</taxon>
        <taxon>Bacillati</taxon>
        <taxon>Actinomycetota</taxon>
        <taxon>Actinomycetes</taxon>
        <taxon>Kitasatosporales</taxon>
        <taxon>Streptomycetaceae</taxon>
        <taxon>Kitasatospora</taxon>
    </lineage>
</organism>
<dbReference type="Proteomes" id="UP000032066">
    <property type="component" value="Unassembled WGS sequence"/>
</dbReference>
<evidence type="ECO:0000313" key="2">
    <source>
        <dbReference type="Proteomes" id="UP000032066"/>
    </source>
</evidence>
<dbReference type="OrthoDB" id="3696942at2"/>
<name>A0A0D0Q1U3_KITGR</name>
<evidence type="ECO:0000313" key="1">
    <source>
        <dbReference type="EMBL" id="KIQ66522.1"/>
    </source>
</evidence>
<comment type="caution">
    <text evidence="1">The sequence shown here is derived from an EMBL/GenBank/DDBJ whole genome shotgun (WGS) entry which is preliminary data.</text>
</comment>
<sequence>MKLSWDSRYGEVDVDGTAEELTALAVALEAGEGHLTVSEGELTGVEVVGTDGPGVMIRVDAGRRVPVVLGDADGRELLAEGLREMASADDGGHWHIDHHPGHAWLAEGSVALVVNSPLGGMPLRRKRS</sequence>
<keyword evidence="2" id="KW-1185">Reference proteome</keyword>
<protein>
    <submittedName>
        <fullName evidence="1">Uncharacterized protein</fullName>
    </submittedName>
</protein>
<dbReference type="Pfam" id="PF15566">
    <property type="entry name" value="Imm32"/>
    <property type="match status" value="1"/>
</dbReference>
<reference evidence="1 2" key="1">
    <citation type="submission" date="2015-02" db="EMBL/GenBank/DDBJ databases">
        <title>Draft genome sequence of Kitasatospora griseola MF730-N6, a bafilomycin, terpentecin and satosporin producer.</title>
        <authorList>
            <person name="Arens J.C."/>
            <person name="Haltli B."/>
            <person name="Kerr R.G."/>
        </authorList>
    </citation>
    <scope>NUCLEOTIDE SEQUENCE [LARGE SCALE GENOMIC DNA]</scope>
    <source>
        <strain evidence="1 2">MF730-N6</strain>
    </source>
</reference>
<dbReference type="RefSeq" id="WP_043907769.1">
    <property type="nucleotide sequence ID" value="NZ_JXZB01000001.1"/>
</dbReference>
<dbReference type="STRING" id="2064.TR51_02830"/>
<dbReference type="PATRIC" id="fig|2064.6.peg.640"/>